<reference evidence="14 24" key="3">
    <citation type="journal article" date="2019" name="Science, e1252229">
        <title>Invertible promoters mediate bacterial phase variation, antibiotic resistance, and host adaptation in the gut.</title>
        <authorList>
            <person name="Jiang X."/>
            <person name="Hall A.B."/>
            <person name="Arthur T.D."/>
            <person name="Plichta D.R."/>
            <person name="Covington C.T."/>
            <person name="Poyet M."/>
            <person name="Crothers J."/>
            <person name="Moses P.L."/>
            <person name="Tolonen A.C."/>
            <person name="Vlamakis H."/>
            <person name="Alm E.J."/>
            <person name="Xavier R.J."/>
        </authorList>
    </citation>
    <scope>NUCLEOTIDE SEQUENCE [LARGE SCALE GENOMIC DNA]</scope>
    <source>
        <strain evidence="14">Af_0058</strain>
        <strain evidence="24">af_0058</strain>
    </source>
</reference>
<evidence type="ECO:0000313" key="12">
    <source>
        <dbReference type="EMBL" id="RHK95045.1"/>
    </source>
</evidence>
<dbReference type="InterPro" id="IPR003439">
    <property type="entry name" value="ABC_transporter-like_ATP-bd"/>
</dbReference>
<keyword evidence="3 5" id="KW-0067">ATP-binding</keyword>
<feature type="domain" description="ABC transporter" evidence="4">
    <location>
        <begin position="3"/>
        <end position="227"/>
    </location>
</feature>
<dbReference type="EMBL" id="QRVV01000013">
    <property type="protein sequence ID" value="RGS74905.1"/>
    <property type="molecule type" value="Genomic_DNA"/>
</dbReference>
<dbReference type="Gene3D" id="3.40.50.300">
    <property type="entry name" value="P-loop containing nucleotide triphosphate hydrolases"/>
    <property type="match status" value="1"/>
</dbReference>
<evidence type="ECO:0000313" key="15">
    <source>
        <dbReference type="Proteomes" id="UP000095409"/>
    </source>
</evidence>
<name>A0A173YH08_9FIRM</name>
<dbReference type="PANTHER" id="PTHR42939">
    <property type="entry name" value="ABC TRANSPORTER ATP-BINDING PROTEIN ALBC-RELATED"/>
    <property type="match status" value="1"/>
</dbReference>
<dbReference type="GeneID" id="79803838"/>
<evidence type="ECO:0000313" key="14">
    <source>
        <dbReference type="EMBL" id="RYT66695.1"/>
    </source>
</evidence>
<dbReference type="GO" id="GO:0016887">
    <property type="term" value="F:ATP hydrolysis activity"/>
    <property type="evidence" value="ECO:0007669"/>
    <property type="project" value="InterPro"/>
</dbReference>
<evidence type="ECO:0000313" key="23">
    <source>
        <dbReference type="Proteomes" id="UP000285897"/>
    </source>
</evidence>
<dbReference type="Proteomes" id="UP000285897">
    <property type="component" value="Unassembled WGS sequence"/>
</dbReference>
<dbReference type="EMBL" id="RCXQ01000007">
    <property type="protein sequence ID" value="RYT66695.1"/>
    <property type="molecule type" value="Genomic_DNA"/>
</dbReference>
<evidence type="ECO:0000313" key="16">
    <source>
        <dbReference type="Proteomes" id="UP000095413"/>
    </source>
</evidence>
<dbReference type="CDD" id="cd03230">
    <property type="entry name" value="ABC_DR_subfamily_A"/>
    <property type="match status" value="1"/>
</dbReference>
<evidence type="ECO:0000313" key="18">
    <source>
        <dbReference type="Proteomes" id="UP000265828"/>
    </source>
</evidence>
<evidence type="ECO:0000313" key="11">
    <source>
        <dbReference type="EMBL" id="RHH18482.1"/>
    </source>
</evidence>
<evidence type="ECO:0000256" key="2">
    <source>
        <dbReference type="ARBA" id="ARBA00022741"/>
    </source>
</evidence>
<evidence type="ECO:0000259" key="4">
    <source>
        <dbReference type="PROSITE" id="PS50893"/>
    </source>
</evidence>
<dbReference type="Proteomes" id="UP000293506">
    <property type="component" value="Unassembled WGS sequence"/>
</dbReference>
<dbReference type="Proteomes" id="UP000261105">
    <property type="component" value="Unassembled WGS sequence"/>
</dbReference>
<evidence type="ECO:0000256" key="1">
    <source>
        <dbReference type="ARBA" id="ARBA00022448"/>
    </source>
</evidence>
<protein>
    <submittedName>
        <fullName evidence="5 7">ABC transporter ATP-binding protein</fullName>
    </submittedName>
</protein>
<proteinExistence type="predicted"/>
<dbReference type="Proteomes" id="UP000284024">
    <property type="component" value="Unassembled WGS sequence"/>
</dbReference>
<dbReference type="RefSeq" id="WP_005425063.1">
    <property type="nucleotide sequence ID" value="NZ_CABJDZ010000004.1"/>
</dbReference>
<dbReference type="PROSITE" id="PS50893">
    <property type="entry name" value="ABC_TRANSPORTER_2"/>
    <property type="match status" value="1"/>
</dbReference>
<evidence type="ECO:0000313" key="17">
    <source>
        <dbReference type="Proteomes" id="UP000261105"/>
    </source>
</evidence>
<dbReference type="EMBL" id="CYZD01000002">
    <property type="protein sequence ID" value="CUN62406.1"/>
    <property type="molecule type" value="Genomic_DNA"/>
</dbReference>
<evidence type="ECO:0000313" key="8">
    <source>
        <dbReference type="EMBL" id="RGQ07804.1"/>
    </source>
</evidence>
<dbReference type="Proteomes" id="UP000284242">
    <property type="component" value="Unassembled WGS sequence"/>
</dbReference>
<evidence type="ECO:0000313" key="24">
    <source>
        <dbReference type="Proteomes" id="UP000293506"/>
    </source>
</evidence>
<reference evidence="17 18" key="2">
    <citation type="submission" date="2018-08" db="EMBL/GenBank/DDBJ databases">
        <title>A genome reference for cultivated species of the human gut microbiota.</title>
        <authorList>
            <person name="Zou Y."/>
            <person name="Xue W."/>
            <person name="Luo G."/>
        </authorList>
    </citation>
    <scope>NUCLEOTIDE SEQUENCE [LARGE SCALE GENOMIC DNA]</scope>
    <source>
        <strain evidence="10 18">AF14-23</strain>
        <strain evidence="9 21">AF21-24</strain>
        <strain evidence="8 19">AF29-2BH</strain>
        <strain evidence="13 23">AF37-6AC</strain>
        <strain evidence="12 22">AF39-4</strain>
        <strain evidence="11 20">AM18-2AC</strain>
        <strain evidence="7 17">OM03-6</strain>
    </source>
</reference>
<dbReference type="PANTHER" id="PTHR42939:SF3">
    <property type="entry name" value="ABC TRANSPORTER ATP-BINDING COMPONENT"/>
    <property type="match status" value="1"/>
</dbReference>
<organism evidence="5 15">
    <name type="scientific">Blautia obeum</name>
    <dbReference type="NCBI Taxonomy" id="40520"/>
    <lineage>
        <taxon>Bacteria</taxon>
        <taxon>Bacillati</taxon>
        <taxon>Bacillota</taxon>
        <taxon>Clostridia</taxon>
        <taxon>Lachnospirales</taxon>
        <taxon>Lachnospiraceae</taxon>
        <taxon>Blautia</taxon>
    </lineage>
</organism>
<dbReference type="InterPro" id="IPR003593">
    <property type="entry name" value="AAA+_ATPase"/>
</dbReference>
<dbReference type="EMBL" id="QROE01000004">
    <property type="protein sequence ID" value="RHK95045.1"/>
    <property type="molecule type" value="Genomic_DNA"/>
</dbReference>
<dbReference type="Proteomes" id="UP000095409">
    <property type="component" value="Unassembled WGS sequence"/>
</dbReference>
<dbReference type="Proteomes" id="UP000284267">
    <property type="component" value="Unassembled WGS sequence"/>
</dbReference>
<dbReference type="EMBL" id="QSUZ01000004">
    <property type="protein sequence ID" value="RGN88934.1"/>
    <property type="molecule type" value="Genomic_DNA"/>
</dbReference>
<dbReference type="GO" id="GO:0005524">
    <property type="term" value="F:ATP binding"/>
    <property type="evidence" value="ECO:0007669"/>
    <property type="project" value="UniProtKB-KW"/>
</dbReference>
<dbReference type="EMBL" id="QRZI01000003">
    <property type="protein sequence ID" value="RGV65138.1"/>
    <property type="molecule type" value="Genomic_DNA"/>
</dbReference>
<keyword evidence="2" id="KW-0547">Nucleotide-binding</keyword>
<sequence>MLVQLDRVMKKYGSFALELNMEIPENQVTGLIGANGAGKSTTFKLMLGLIRPDEGNVEIFGRNAAEMGAEDKQKIGAAFSDSGFSEYLKVQQLIPIMSRFYPDFQEEEFRGRCERFKIPLNKQIKEFSTGMKAKLNVLLALSHDSRLLILDEPTAGLDVVAREEILDLLREYMEIPGRSIVISSHISGDLEHFCDDLYMIHEGKIVLHEETDRILEEYGFLKVSEQEYEALDKEYLLRVRKESFGYSCLTNQKNYYLENYPGIIVEKGSVDEVISMLVKGELL</sequence>
<dbReference type="Proteomes" id="UP000283585">
    <property type="component" value="Unassembled WGS sequence"/>
</dbReference>
<reference evidence="15 16" key="1">
    <citation type="submission" date="2015-09" db="EMBL/GenBank/DDBJ databases">
        <authorList>
            <consortium name="Pathogen Informatics"/>
        </authorList>
    </citation>
    <scope>NUCLEOTIDE SEQUENCE [LARGE SCALE GENOMIC DNA]</scope>
    <source>
        <strain evidence="5 15">2789STDY5608837</strain>
        <strain evidence="6 16">2789STDY5834921</strain>
    </source>
</reference>
<dbReference type="AlphaFoldDB" id="A0A173YH08"/>
<evidence type="ECO:0000313" key="10">
    <source>
        <dbReference type="EMBL" id="RGV65138.1"/>
    </source>
</evidence>
<evidence type="ECO:0000313" key="9">
    <source>
        <dbReference type="EMBL" id="RGS74905.1"/>
    </source>
</evidence>
<dbReference type="InterPro" id="IPR051782">
    <property type="entry name" value="ABC_Transporter_VariousFunc"/>
</dbReference>
<dbReference type="Pfam" id="PF00005">
    <property type="entry name" value="ABC_tran"/>
    <property type="match status" value="1"/>
</dbReference>
<dbReference type="EMBL" id="QRJH01000004">
    <property type="protein sequence ID" value="RHH18482.1"/>
    <property type="molecule type" value="Genomic_DNA"/>
</dbReference>
<dbReference type="OrthoDB" id="9804819at2"/>
<dbReference type="Proteomes" id="UP000095413">
    <property type="component" value="Unassembled WGS sequence"/>
</dbReference>
<dbReference type="SUPFAM" id="SSF52540">
    <property type="entry name" value="P-loop containing nucleoside triphosphate hydrolases"/>
    <property type="match status" value="1"/>
</dbReference>
<dbReference type="SMART" id="SM00382">
    <property type="entry name" value="AAA"/>
    <property type="match status" value="1"/>
</dbReference>
<dbReference type="EMBL" id="QRSS01000001">
    <property type="protein sequence ID" value="RGQ07804.1"/>
    <property type="molecule type" value="Genomic_DNA"/>
</dbReference>
<evidence type="ECO:0000313" key="22">
    <source>
        <dbReference type="Proteomes" id="UP000284267"/>
    </source>
</evidence>
<evidence type="ECO:0000256" key="3">
    <source>
        <dbReference type="ARBA" id="ARBA00022840"/>
    </source>
</evidence>
<evidence type="ECO:0000313" key="19">
    <source>
        <dbReference type="Proteomes" id="UP000283585"/>
    </source>
</evidence>
<accession>A0A173YH08</accession>
<evidence type="ECO:0000313" key="5">
    <source>
        <dbReference type="EMBL" id="CUN62406.1"/>
    </source>
</evidence>
<evidence type="ECO:0000313" key="20">
    <source>
        <dbReference type="Proteomes" id="UP000284024"/>
    </source>
</evidence>
<keyword evidence="1" id="KW-0813">Transport</keyword>
<evidence type="ECO:0000313" key="13">
    <source>
        <dbReference type="EMBL" id="RHL48939.1"/>
    </source>
</evidence>
<evidence type="ECO:0000313" key="6">
    <source>
        <dbReference type="EMBL" id="CUP32037.1"/>
    </source>
</evidence>
<gene>
    <name evidence="5" type="primary">ybhF</name>
    <name evidence="6" type="synonym">ybhF_1</name>
    <name evidence="13" type="ORF">DW021_06330</name>
    <name evidence="12" type="ORF">DW040_09870</name>
    <name evidence="11" type="ORF">DW222_09050</name>
    <name evidence="10" type="ORF">DWW07_05695</name>
    <name evidence="9" type="ORF">DWX77_06515</name>
    <name evidence="8" type="ORF">DWZ12_00995</name>
    <name evidence="7" type="ORF">DXB38_04415</name>
    <name evidence="14" type="ORF">EAI82_09085</name>
    <name evidence="5" type="ORF">ERS852394_00600</name>
    <name evidence="6" type="ORF">ERS852533_00977</name>
</gene>
<dbReference type="InterPro" id="IPR027417">
    <property type="entry name" value="P-loop_NTPase"/>
</dbReference>
<evidence type="ECO:0000313" key="21">
    <source>
        <dbReference type="Proteomes" id="UP000284242"/>
    </source>
</evidence>
<dbReference type="Proteomes" id="UP000265828">
    <property type="component" value="Unassembled WGS sequence"/>
</dbReference>
<dbReference type="EMBL" id="QROS01000003">
    <property type="protein sequence ID" value="RHL48939.1"/>
    <property type="molecule type" value="Genomic_DNA"/>
</dbReference>
<evidence type="ECO:0000313" key="7">
    <source>
        <dbReference type="EMBL" id="RGN88934.1"/>
    </source>
</evidence>
<dbReference type="EMBL" id="CZBA01000004">
    <property type="protein sequence ID" value="CUP32037.1"/>
    <property type="molecule type" value="Genomic_DNA"/>
</dbReference>